<proteinExistence type="predicted"/>
<dbReference type="InterPro" id="IPR008920">
    <property type="entry name" value="TF_FadR/GntR_C"/>
</dbReference>
<keyword evidence="3" id="KW-0804">Transcription</keyword>
<dbReference type="SUPFAM" id="SSF48008">
    <property type="entry name" value="GntR ligand-binding domain-like"/>
    <property type="match status" value="1"/>
</dbReference>
<dbReference type="CDD" id="cd07377">
    <property type="entry name" value="WHTH_GntR"/>
    <property type="match status" value="1"/>
</dbReference>
<evidence type="ECO:0000256" key="3">
    <source>
        <dbReference type="ARBA" id="ARBA00023163"/>
    </source>
</evidence>
<dbReference type="EMBL" id="FXAH01000014">
    <property type="protein sequence ID" value="SMF65807.1"/>
    <property type="molecule type" value="Genomic_DNA"/>
</dbReference>
<dbReference type="STRING" id="28094.SAMN06295900_11459"/>
<evidence type="ECO:0000313" key="5">
    <source>
        <dbReference type="EMBL" id="SMF65807.1"/>
    </source>
</evidence>
<dbReference type="PROSITE" id="PS50949">
    <property type="entry name" value="HTH_GNTR"/>
    <property type="match status" value="1"/>
</dbReference>
<protein>
    <submittedName>
        <fullName evidence="5">DNA-binding transcriptional regulator, GntR family</fullName>
    </submittedName>
</protein>
<dbReference type="Pfam" id="PF00392">
    <property type="entry name" value="GntR"/>
    <property type="match status" value="1"/>
</dbReference>
<organism evidence="5 6">
    <name type="scientific">Trinickia caryophylli</name>
    <name type="common">Paraburkholderia caryophylli</name>
    <dbReference type="NCBI Taxonomy" id="28094"/>
    <lineage>
        <taxon>Bacteria</taxon>
        <taxon>Pseudomonadati</taxon>
        <taxon>Pseudomonadota</taxon>
        <taxon>Betaproteobacteria</taxon>
        <taxon>Burkholderiales</taxon>
        <taxon>Burkholderiaceae</taxon>
        <taxon>Trinickia</taxon>
    </lineage>
</organism>
<keyword evidence="1" id="KW-0805">Transcription regulation</keyword>
<dbReference type="Gene3D" id="1.20.120.530">
    <property type="entry name" value="GntR ligand-binding domain-like"/>
    <property type="match status" value="1"/>
</dbReference>
<dbReference type="Proteomes" id="UP000192911">
    <property type="component" value="Unassembled WGS sequence"/>
</dbReference>
<name>A0A1X7G8F7_TRICW</name>
<dbReference type="SUPFAM" id="SSF46785">
    <property type="entry name" value="Winged helix' DNA-binding domain"/>
    <property type="match status" value="1"/>
</dbReference>
<dbReference type="AlphaFoldDB" id="A0A1X7G8F7"/>
<dbReference type="SMART" id="SM00345">
    <property type="entry name" value="HTH_GNTR"/>
    <property type="match status" value="1"/>
</dbReference>
<accession>A0A1X7G8F7</accession>
<dbReference type="PANTHER" id="PTHR43537:SF6">
    <property type="entry name" value="HTH-TYPE TRANSCRIPTIONAL REPRESSOR RSPR"/>
    <property type="match status" value="1"/>
</dbReference>
<dbReference type="InterPro" id="IPR036388">
    <property type="entry name" value="WH-like_DNA-bd_sf"/>
</dbReference>
<evidence type="ECO:0000259" key="4">
    <source>
        <dbReference type="PROSITE" id="PS50949"/>
    </source>
</evidence>
<dbReference type="Gene3D" id="1.10.10.10">
    <property type="entry name" value="Winged helix-like DNA-binding domain superfamily/Winged helix DNA-binding domain"/>
    <property type="match status" value="1"/>
</dbReference>
<keyword evidence="2 5" id="KW-0238">DNA-binding</keyword>
<gene>
    <name evidence="5" type="ORF">SAMN06295900_11459</name>
</gene>
<sequence>MVVWQDRLDTTCLDTAPTFVHMKLSPRTAPTTNSDIAVPRVARRRVEAAPEARAAMSELAARLSPDSHEPIGGQIFRVLRQAIFAGRLTPGTPLSEKEVSEVFHVSRQPVREAFIKLAESGVLQVLPQRGTFVRRISPRRVREGRFIREAIETAVVRKAADSITDGQLRELAENLREQKLAARVNDTAAFLALDEAFHYSIARSIDCIAAWETIQDIKAQMDRVRYLSLPDVSPLDLLIRQHAKILAGLRAHDAAAAEEAMRAHLREILVSLGPIARRNPEWFEADEPERVTLST</sequence>
<dbReference type="GO" id="GO:0003677">
    <property type="term" value="F:DNA binding"/>
    <property type="evidence" value="ECO:0007669"/>
    <property type="project" value="UniProtKB-KW"/>
</dbReference>
<dbReference type="GO" id="GO:0003700">
    <property type="term" value="F:DNA-binding transcription factor activity"/>
    <property type="evidence" value="ECO:0007669"/>
    <property type="project" value="InterPro"/>
</dbReference>
<evidence type="ECO:0000256" key="2">
    <source>
        <dbReference type="ARBA" id="ARBA00023125"/>
    </source>
</evidence>
<dbReference type="Pfam" id="PF07729">
    <property type="entry name" value="FCD"/>
    <property type="match status" value="1"/>
</dbReference>
<keyword evidence="6" id="KW-1185">Reference proteome</keyword>
<feature type="domain" description="HTH gntR-type" evidence="4">
    <location>
        <begin position="69"/>
        <end position="136"/>
    </location>
</feature>
<dbReference type="SMART" id="SM00895">
    <property type="entry name" value="FCD"/>
    <property type="match status" value="1"/>
</dbReference>
<evidence type="ECO:0000313" key="6">
    <source>
        <dbReference type="Proteomes" id="UP000192911"/>
    </source>
</evidence>
<dbReference type="InterPro" id="IPR011711">
    <property type="entry name" value="GntR_C"/>
</dbReference>
<dbReference type="InterPro" id="IPR036390">
    <property type="entry name" value="WH_DNA-bd_sf"/>
</dbReference>
<dbReference type="PANTHER" id="PTHR43537">
    <property type="entry name" value="TRANSCRIPTIONAL REGULATOR, GNTR FAMILY"/>
    <property type="match status" value="1"/>
</dbReference>
<evidence type="ECO:0000256" key="1">
    <source>
        <dbReference type="ARBA" id="ARBA00023015"/>
    </source>
</evidence>
<reference evidence="6" key="1">
    <citation type="submission" date="2017-04" db="EMBL/GenBank/DDBJ databases">
        <authorList>
            <person name="Varghese N."/>
            <person name="Submissions S."/>
        </authorList>
    </citation>
    <scope>NUCLEOTIDE SEQUENCE [LARGE SCALE GENOMIC DNA]</scope>
    <source>
        <strain evidence="6">Ballard 720</strain>
    </source>
</reference>
<dbReference type="InterPro" id="IPR000524">
    <property type="entry name" value="Tscrpt_reg_HTH_GntR"/>
</dbReference>